<proteinExistence type="predicted"/>
<keyword evidence="3" id="KW-1185">Reference proteome</keyword>
<protein>
    <submittedName>
        <fullName evidence="2">Uncharacterized protein</fullName>
    </submittedName>
</protein>
<sequence length="75" mass="8147">MGQQLTSASLDLDAEFAEIVAGLGEPITGKATPFTDPLIDEEWTDQEDGPKESTPELEAPAEEPEPVREPEPARR</sequence>
<feature type="region of interest" description="Disordered" evidence="1">
    <location>
        <begin position="25"/>
        <end position="75"/>
    </location>
</feature>
<comment type="caution">
    <text evidence="2">The sequence shown here is derived from an EMBL/GenBank/DDBJ whole genome shotgun (WGS) entry which is preliminary data.</text>
</comment>
<reference evidence="3" key="1">
    <citation type="journal article" date="2019" name="Int. J. Syst. Evol. Microbiol.">
        <title>The Global Catalogue of Microorganisms (GCM) 10K type strain sequencing project: providing services to taxonomists for standard genome sequencing and annotation.</title>
        <authorList>
            <consortium name="The Broad Institute Genomics Platform"/>
            <consortium name="The Broad Institute Genome Sequencing Center for Infectious Disease"/>
            <person name="Wu L."/>
            <person name="Ma J."/>
        </authorList>
    </citation>
    <scope>NUCLEOTIDE SEQUENCE [LARGE SCALE GENOMIC DNA]</scope>
    <source>
        <strain evidence="3">XZYJ18</strain>
    </source>
</reference>
<dbReference type="RefSeq" id="WP_378576823.1">
    <property type="nucleotide sequence ID" value="NZ_JBHSFQ010000020.1"/>
</dbReference>
<dbReference type="EMBL" id="JBHSFQ010000020">
    <property type="protein sequence ID" value="MFC4564046.1"/>
    <property type="molecule type" value="Genomic_DNA"/>
</dbReference>
<feature type="compositionally biased region" description="Basic and acidic residues" evidence="1">
    <location>
        <begin position="65"/>
        <end position="75"/>
    </location>
</feature>
<accession>A0ABV9DYR5</accession>
<evidence type="ECO:0000256" key="1">
    <source>
        <dbReference type="SAM" id="MobiDB-lite"/>
    </source>
</evidence>
<organism evidence="2 3">
    <name type="scientific">Nocardiopsis mangrovi</name>
    <dbReference type="NCBI Taxonomy" id="1179818"/>
    <lineage>
        <taxon>Bacteria</taxon>
        <taxon>Bacillati</taxon>
        <taxon>Actinomycetota</taxon>
        <taxon>Actinomycetes</taxon>
        <taxon>Streptosporangiales</taxon>
        <taxon>Nocardiopsidaceae</taxon>
        <taxon>Nocardiopsis</taxon>
    </lineage>
</organism>
<feature type="compositionally biased region" description="Acidic residues" evidence="1">
    <location>
        <begin position="38"/>
        <end position="47"/>
    </location>
</feature>
<evidence type="ECO:0000313" key="3">
    <source>
        <dbReference type="Proteomes" id="UP001595923"/>
    </source>
</evidence>
<evidence type="ECO:0000313" key="2">
    <source>
        <dbReference type="EMBL" id="MFC4564046.1"/>
    </source>
</evidence>
<name>A0ABV9DYR5_9ACTN</name>
<gene>
    <name evidence="2" type="ORF">ACFO4E_19465</name>
</gene>
<dbReference type="Proteomes" id="UP001595923">
    <property type="component" value="Unassembled WGS sequence"/>
</dbReference>